<gene>
    <name evidence="2" type="ORF">SAMN04487991_3434</name>
</gene>
<accession>A0A1I3VM17</accession>
<dbReference type="STRING" id="588602.SAMN04487991_3434"/>
<dbReference type="RefSeq" id="WP_090061931.1">
    <property type="nucleotide sequence ID" value="NZ_FORH01000007.1"/>
</dbReference>
<evidence type="ECO:0000259" key="1">
    <source>
        <dbReference type="Pfam" id="PF01883"/>
    </source>
</evidence>
<dbReference type="Proteomes" id="UP000199630">
    <property type="component" value="Unassembled WGS sequence"/>
</dbReference>
<feature type="domain" description="MIP18 family-like" evidence="1">
    <location>
        <begin position="13"/>
        <end position="86"/>
    </location>
</feature>
<sequence>MFVAQLMAERELEVWDCLAAVSDPELDEPITDLNFVEAVSVNDDHTVRVEFRLPTYWCSPNFAFLMAFGIRNAVMALPWVRAMTVELKDHCFGDEVNDGVNSGRPFHQIFAENCDGAVLDDVVEKFMAKAFDRRQEAMLLALKAKDRPIAEIVSMTVGALKKTHFTGEEAFRQLPRYLDILAAKGLALTDRDPAFPTWQGGRISPEALGPHLRRLRSTRLTMEFNGALCRGLAQSRYKEVEIGIDGPTLVDFIAGRVPPREAPEPGI</sequence>
<organism evidence="2 3">
    <name type="scientific">Celeribacter neptunius</name>
    <dbReference type="NCBI Taxonomy" id="588602"/>
    <lineage>
        <taxon>Bacteria</taxon>
        <taxon>Pseudomonadati</taxon>
        <taxon>Pseudomonadota</taxon>
        <taxon>Alphaproteobacteria</taxon>
        <taxon>Rhodobacterales</taxon>
        <taxon>Roseobacteraceae</taxon>
        <taxon>Celeribacter</taxon>
    </lineage>
</organism>
<proteinExistence type="predicted"/>
<dbReference type="InterPro" id="IPR034904">
    <property type="entry name" value="FSCA_dom_sf"/>
</dbReference>
<reference evidence="3" key="1">
    <citation type="submission" date="2016-10" db="EMBL/GenBank/DDBJ databases">
        <authorList>
            <person name="Varghese N."/>
            <person name="Submissions S."/>
        </authorList>
    </citation>
    <scope>NUCLEOTIDE SEQUENCE [LARGE SCALE GENOMIC DNA]</scope>
    <source>
        <strain evidence="3">DSM 26471</strain>
    </source>
</reference>
<dbReference type="InterPro" id="IPR002744">
    <property type="entry name" value="MIP18-like"/>
</dbReference>
<dbReference type="EMBL" id="FORH01000007">
    <property type="protein sequence ID" value="SFJ96202.1"/>
    <property type="molecule type" value="Genomic_DNA"/>
</dbReference>
<dbReference type="Gene3D" id="3.30.300.130">
    <property type="entry name" value="Fe-S cluster assembly (FSCA)"/>
    <property type="match status" value="1"/>
</dbReference>
<protein>
    <submittedName>
        <fullName evidence="2">Metal-sulfur cluster biosynthetic enzyme</fullName>
    </submittedName>
</protein>
<dbReference type="Pfam" id="PF01883">
    <property type="entry name" value="FeS_assembly_P"/>
    <property type="match status" value="1"/>
</dbReference>
<keyword evidence="3" id="KW-1185">Reference proteome</keyword>
<dbReference type="SUPFAM" id="SSF117916">
    <property type="entry name" value="Fe-S cluster assembly (FSCA) domain-like"/>
    <property type="match status" value="1"/>
</dbReference>
<dbReference type="AlphaFoldDB" id="A0A1I3VM17"/>
<dbReference type="OrthoDB" id="153551at2"/>
<evidence type="ECO:0000313" key="3">
    <source>
        <dbReference type="Proteomes" id="UP000199630"/>
    </source>
</evidence>
<evidence type="ECO:0000313" key="2">
    <source>
        <dbReference type="EMBL" id="SFJ96202.1"/>
    </source>
</evidence>
<name>A0A1I3VM17_9RHOB</name>